<dbReference type="EMBL" id="UAWC01000024">
    <property type="protein sequence ID" value="SQB35517.1"/>
    <property type="molecule type" value="Genomic_DNA"/>
</dbReference>
<protein>
    <submittedName>
        <fullName evidence="2">Uncharacterized protein</fullName>
    </submittedName>
</protein>
<dbReference type="AlphaFoldDB" id="A0A1G9G4F5"/>
<organism evidence="2 4">
    <name type="scientific">Clostridium cochlearium</name>
    <dbReference type="NCBI Taxonomy" id="1494"/>
    <lineage>
        <taxon>Bacteria</taxon>
        <taxon>Bacillati</taxon>
        <taxon>Bacillota</taxon>
        <taxon>Clostridia</taxon>
        <taxon>Eubacteriales</taxon>
        <taxon>Clostridiaceae</taxon>
        <taxon>Clostridium</taxon>
    </lineage>
</organism>
<dbReference type="STRING" id="1494.SAMN05216497_10344"/>
<accession>A0A1G9G4F5</accession>
<gene>
    <name evidence="2" type="ORF">NCTC13028_02025</name>
    <name evidence="1" type="ORF">SAMN05216497_10344</name>
</gene>
<dbReference type="EMBL" id="FNGL01000003">
    <property type="protein sequence ID" value="SDK95462.1"/>
    <property type="molecule type" value="Genomic_DNA"/>
</dbReference>
<keyword evidence="3" id="KW-1185">Reference proteome</keyword>
<evidence type="ECO:0000313" key="1">
    <source>
        <dbReference type="EMBL" id="SDK95462.1"/>
    </source>
</evidence>
<evidence type="ECO:0000313" key="2">
    <source>
        <dbReference type="EMBL" id="SQB35517.1"/>
    </source>
</evidence>
<name>A0A1G9G4F5_CLOCO</name>
<reference evidence="1 3" key="1">
    <citation type="submission" date="2016-10" db="EMBL/GenBank/DDBJ databases">
        <authorList>
            <person name="Varghese N."/>
            <person name="Submissions S."/>
        </authorList>
    </citation>
    <scope>NUCLEOTIDE SEQUENCE [LARGE SCALE GENOMIC DNA]</scope>
    <source>
        <strain evidence="1 3">NLAE-zl-C224</strain>
    </source>
</reference>
<dbReference type="Proteomes" id="UP000198811">
    <property type="component" value="Unassembled WGS sequence"/>
</dbReference>
<evidence type="ECO:0000313" key="3">
    <source>
        <dbReference type="Proteomes" id="UP000198811"/>
    </source>
</evidence>
<dbReference type="Proteomes" id="UP000250223">
    <property type="component" value="Unassembled WGS sequence"/>
</dbReference>
<sequence length="48" mass="5461">MNNKSVKVTPVKFPSLGLPVKQPKRTNIMTVKLKLDTTELKDRSPSFF</sequence>
<reference evidence="2 4" key="2">
    <citation type="submission" date="2018-06" db="EMBL/GenBank/DDBJ databases">
        <authorList>
            <consortium name="Pathogen Informatics"/>
            <person name="Doyle S."/>
        </authorList>
    </citation>
    <scope>NUCLEOTIDE SEQUENCE [LARGE SCALE GENOMIC DNA]</scope>
    <source>
        <strain evidence="2 4">NCTC13028</strain>
    </source>
</reference>
<proteinExistence type="predicted"/>
<evidence type="ECO:0000313" key="4">
    <source>
        <dbReference type="Proteomes" id="UP000250223"/>
    </source>
</evidence>
<dbReference type="RefSeq" id="WP_176760129.1">
    <property type="nucleotide sequence ID" value="NZ_FNGL01000003.1"/>
</dbReference>